<dbReference type="InterPro" id="IPR038877">
    <property type="entry name" value="THSD1"/>
</dbReference>
<dbReference type="GO" id="GO:0071944">
    <property type="term" value="C:cell periphery"/>
    <property type="evidence" value="ECO:0007669"/>
    <property type="project" value="TreeGrafter"/>
</dbReference>
<accession>A0A9D4NDC0</accession>
<reference evidence="1" key="2">
    <citation type="submission" date="2020-11" db="EMBL/GenBank/DDBJ databases">
        <authorList>
            <person name="McCartney M.A."/>
            <person name="Auch B."/>
            <person name="Kono T."/>
            <person name="Mallez S."/>
            <person name="Becker A."/>
            <person name="Gohl D.M."/>
            <person name="Silverstein K.A.T."/>
            <person name="Koren S."/>
            <person name="Bechman K.B."/>
            <person name="Herman A."/>
            <person name="Abrahante J.E."/>
            <person name="Garbe J."/>
        </authorList>
    </citation>
    <scope>NUCLEOTIDE SEQUENCE</scope>
    <source>
        <strain evidence="1">Duluth1</strain>
        <tissue evidence="1">Whole animal</tissue>
    </source>
</reference>
<name>A0A9D4NDC0_DREPO</name>
<dbReference type="SUPFAM" id="SSF82895">
    <property type="entry name" value="TSP-1 type 1 repeat"/>
    <property type="match status" value="1"/>
</dbReference>
<protein>
    <submittedName>
        <fullName evidence="1">Uncharacterized protein</fullName>
    </submittedName>
</protein>
<evidence type="ECO:0000313" key="2">
    <source>
        <dbReference type="Proteomes" id="UP000828390"/>
    </source>
</evidence>
<gene>
    <name evidence="1" type="ORF">DPMN_017507</name>
</gene>
<comment type="caution">
    <text evidence="1">The sequence shown here is derived from an EMBL/GenBank/DDBJ whole genome shotgun (WGS) entry which is preliminary data.</text>
</comment>
<dbReference type="Pfam" id="PF00090">
    <property type="entry name" value="TSP_1"/>
    <property type="match status" value="1"/>
</dbReference>
<dbReference type="PANTHER" id="PTHR16311">
    <property type="entry name" value="THROMBOSPONDIN TYPE I DOMAIN-CONTAINING 1"/>
    <property type="match status" value="1"/>
</dbReference>
<proteinExistence type="predicted"/>
<sequence length="68" mass="7643">MWGSCQFWKSCSVTCLKGTRSRTRLCDSPAPQHEGSYCTGQQNGTETCVSRDNCDRTKMPRIFSDQSS</sequence>
<dbReference type="Gene3D" id="2.20.100.10">
    <property type="entry name" value="Thrombospondin type-1 (TSP1) repeat"/>
    <property type="match status" value="1"/>
</dbReference>
<dbReference type="Proteomes" id="UP000828390">
    <property type="component" value="Unassembled WGS sequence"/>
</dbReference>
<dbReference type="EMBL" id="JAIWYP010000001">
    <property type="protein sequence ID" value="KAH3893360.1"/>
    <property type="molecule type" value="Genomic_DNA"/>
</dbReference>
<keyword evidence="2" id="KW-1185">Reference proteome</keyword>
<dbReference type="InterPro" id="IPR036383">
    <property type="entry name" value="TSP1_rpt_sf"/>
</dbReference>
<dbReference type="SMART" id="SM00209">
    <property type="entry name" value="TSP1"/>
    <property type="match status" value="1"/>
</dbReference>
<dbReference type="PROSITE" id="PS50092">
    <property type="entry name" value="TSP1"/>
    <property type="match status" value="1"/>
</dbReference>
<organism evidence="1 2">
    <name type="scientific">Dreissena polymorpha</name>
    <name type="common">Zebra mussel</name>
    <name type="synonym">Mytilus polymorpha</name>
    <dbReference type="NCBI Taxonomy" id="45954"/>
    <lineage>
        <taxon>Eukaryota</taxon>
        <taxon>Metazoa</taxon>
        <taxon>Spiralia</taxon>
        <taxon>Lophotrochozoa</taxon>
        <taxon>Mollusca</taxon>
        <taxon>Bivalvia</taxon>
        <taxon>Autobranchia</taxon>
        <taxon>Heteroconchia</taxon>
        <taxon>Euheterodonta</taxon>
        <taxon>Imparidentia</taxon>
        <taxon>Neoheterodontei</taxon>
        <taxon>Myida</taxon>
        <taxon>Dreissenoidea</taxon>
        <taxon>Dreissenidae</taxon>
        <taxon>Dreissena</taxon>
    </lineage>
</organism>
<reference evidence="1" key="1">
    <citation type="journal article" date="2019" name="bioRxiv">
        <title>The Genome of the Zebra Mussel, Dreissena polymorpha: A Resource for Invasive Species Research.</title>
        <authorList>
            <person name="McCartney M.A."/>
            <person name="Auch B."/>
            <person name="Kono T."/>
            <person name="Mallez S."/>
            <person name="Zhang Y."/>
            <person name="Obille A."/>
            <person name="Becker A."/>
            <person name="Abrahante J.E."/>
            <person name="Garbe J."/>
            <person name="Badalamenti J.P."/>
            <person name="Herman A."/>
            <person name="Mangelson H."/>
            <person name="Liachko I."/>
            <person name="Sullivan S."/>
            <person name="Sone E.D."/>
            <person name="Koren S."/>
            <person name="Silverstein K.A.T."/>
            <person name="Beckman K.B."/>
            <person name="Gohl D.M."/>
        </authorList>
    </citation>
    <scope>NUCLEOTIDE SEQUENCE</scope>
    <source>
        <strain evidence="1">Duluth1</strain>
        <tissue evidence="1">Whole animal</tissue>
    </source>
</reference>
<dbReference type="AlphaFoldDB" id="A0A9D4NDC0"/>
<evidence type="ECO:0000313" key="1">
    <source>
        <dbReference type="EMBL" id="KAH3893360.1"/>
    </source>
</evidence>
<dbReference type="InterPro" id="IPR000884">
    <property type="entry name" value="TSP1_rpt"/>
</dbReference>
<dbReference type="PANTHER" id="PTHR16311:SF3">
    <property type="entry name" value="THROMBOSPONDIN TYPE-1 DOMAIN-CONTAINING PROTEIN 1"/>
    <property type="match status" value="1"/>
</dbReference>